<name>A0A5K7XDG9_9BACT</name>
<keyword evidence="3" id="KW-1185">Reference proteome</keyword>
<dbReference type="AlphaFoldDB" id="A0A5K7XDG9"/>
<accession>A0A5K7XDG9</accession>
<evidence type="ECO:0000313" key="3">
    <source>
        <dbReference type="Proteomes" id="UP000326837"/>
    </source>
</evidence>
<dbReference type="Proteomes" id="UP000326837">
    <property type="component" value="Chromosome"/>
</dbReference>
<proteinExistence type="predicted"/>
<organism evidence="2 3">
    <name type="scientific">Lacipirellula parvula</name>
    <dbReference type="NCBI Taxonomy" id="2650471"/>
    <lineage>
        <taxon>Bacteria</taxon>
        <taxon>Pseudomonadati</taxon>
        <taxon>Planctomycetota</taxon>
        <taxon>Planctomycetia</taxon>
        <taxon>Pirellulales</taxon>
        <taxon>Lacipirellulaceae</taxon>
        <taxon>Lacipirellula</taxon>
    </lineage>
</organism>
<dbReference type="EMBL" id="AP021861">
    <property type="protein sequence ID" value="BBO34435.1"/>
    <property type="molecule type" value="Genomic_DNA"/>
</dbReference>
<evidence type="ECO:0000313" key="2">
    <source>
        <dbReference type="EMBL" id="BBO34435.1"/>
    </source>
</evidence>
<gene>
    <name evidence="2" type="ORF">PLANPX_4047</name>
</gene>
<protein>
    <submittedName>
        <fullName evidence="2">Uncharacterized protein</fullName>
    </submittedName>
</protein>
<sequence>MNQLVTALAIQRWANQLTSRSTLPLVLRRLAHTTLADISEIDFPVGESTQRSGFDGTITCEAGNAWVPAGKSVWEFGVNKGVKSKADDDFEKRTQETSPAHQTESGYIAVTPRHWKNKKKWADEQASNGCWKEVRAYDADDIEQWVETAPAVGVWFAQLLGLQPSDTDDIEHRWKAIIESTKVSLQPEVFLTSRDASEKQFSKWAFGDSQCLTFASRSPSEVISVSCRAVSIRSIRFRVRKESRRDSKRI</sequence>
<dbReference type="KEGG" id="lpav:PLANPX_4047"/>
<dbReference type="RefSeq" id="WP_152100012.1">
    <property type="nucleotide sequence ID" value="NZ_AP021861.1"/>
</dbReference>
<evidence type="ECO:0000256" key="1">
    <source>
        <dbReference type="SAM" id="MobiDB-lite"/>
    </source>
</evidence>
<feature type="compositionally biased region" description="Basic and acidic residues" evidence="1">
    <location>
        <begin position="85"/>
        <end position="95"/>
    </location>
</feature>
<feature type="region of interest" description="Disordered" evidence="1">
    <location>
        <begin position="85"/>
        <end position="104"/>
    </location>
</feature>
<reference evidence="3" key="1">
    <citation type="submission" date="2019-10" db="EMBL/GenBank/DDBJ databases">
        <title>Lacipirellula parvula gen. nov., sp. nov., representing a lineage of planctomycetes widespread in freshwater anoxic habitats, and description of the family Lacipirellulaceae.</title>
        <authorList>
            <person name="Dedysh S.N."/>
            <person name="Kulichevskaya I.S."/>
            <person name="Beletsky A.V."/>
            <person name="Rakitin A.L."/>
            <person name="Mardanov A.V."/>
            <person name="Ivanova A.A."/>
            <person name="Saltykova V.X."/>
            <person name="Rijpstra W.I.C."/>
            <person name="Sinninghe Damste J.S."/>
            <person name="Ravin N.V."/>
        </authorList>
    </citation>
    <scope>NUCLEOTIDE SEQUENCE [LARGE SCALE GENOMIC DNA]</scope>
    <source>
        <strain evidence="3">PX69</strain>
    </source>
</reference>